<feature type="transmembrane region" description="Helical" evidence="1">
    <location>
        <begin position="399"/>
        <end position="420"/>
    </location>
</feature>
<dbReference type="InterPro" id="IPR011642">
    <property type="entry name" value="Gate_dom"/>
</dbReference>
<reference evidence="3 4" key="1">
    <citation type="journal article" date="2010" name="Stand. Genomic Sci.">
        <title>Permanent draft genome sequence of Dethiosulfovibrio peptidovorans type strain (SEBR 4207).</title>
        <authorList>
            <person name="Labutti K."/>
            <person name="Mayilraj S."/>
            <person name="Clum A."/>
            <person name="Lucas S."/>
            <person name="Glavina Del Rio T."/>
            <person name="Nolan M."/>
            <person name="Tice H."/>
            <person name="Cheng J.F."/>
            <person name="Pitluck S."/>
            <person name="Liolios K."/>
            <person name="Ivanova N."/>
            <person name="Mavromatis K."/>
            <person name="Mikhailova N."/>
            <person name="Pati A."/>
            <person name="Goodwin L."/>
            <person name="Chen A."/>
            <person name="Palaniappan K."/>
            <person name="Land M."/>
            <person name="Hauser L."/>
            <person name="Chang Y.J."/>
            <person name="Jeffries C.D."/>
            <person name="Rohde M."/>
            <person name="Spring S."/>
            <person name="Goker M."/>
            <person name="Woyke T."/>
            <person name="Bristow J."/>
            <person name="Eisen J.A."/>
            <person name="Markowitz V."/>
            <person name="Hugenholtz P."/>
            <person name="Kyrpides N.C."/>
            <person name="Klenk H.P."/>
            <person name="Lapidus A."/>
        </authorList>
    </citation>
    <scope>NUCLEOTIDE SEQUENCE [LARGE SCALE GENOMIC DNA]</scope>
    <source>
        <strain evidence="3 4">DSM 11002</strain>
    </source>
</reference>
<protein>
    <submittedName>
        <fullName evidence="3">Nucleoside recognition domain protein</fullName>
    </submittedName>
</protein>
<organism evidence="3 4">
    <name type="scientific">Dethiosulfovibrio peptidovorans DSM 11002</name>
    <dbReference type="NCBI Taxonomy" id="469381"/>
    <lineage>
        <taxon>Bacteria</taxon>
        <taxon>Thermotogati</taxon>
        <taxon>Synergistota</taxon>
        <taxon>Synergistia</taxon>
        <taxon>Synergistales</taxon>
        <taxon>Dethiosulfovibrionaceae</taxon>
        <taxon>Dethiosulfovibrio</taxon>
    </lineage>
</organism>
<name>D2Z898_9BACT</name>
<keyword evidence="4" id="KW-1185">Reference proteome</keyword>
<evidence type="ECO:0000313" key="3">
    <source>
        <dbReference type="EMBL" id="EFC91695.1"/>
    </source>
</evidence>
<accession>D2Z898</accession>
<proteinExistence type="predicted"/>
<feature type="transmembrane region" description="Helical" evidence="1">
    <location>
        <begin position="324"/>
        <end position="343"/>
    </location>
</feature>
<dbReference type="AlphaFoldDB" id="D2Z898"/>
<keyword evidence="1" id="KW-0472">Membrane</keyword>
<dbReference type="PaxDb" id="469381-Dpep_1671"/>
<keyword evidence="1" id="KW-0812">Transmembrane</keyword>
<dbReference type="eggNOG" id="COG3314">
    <property type="taxonomic scope" value="Bacteria"/>
</dbReference>
<feature type="transmembrane region" description="Helical" evidence="1">
    <location>
        <begin position="55"/>
        <end position="79"/>
    </location>
</feature>
<feature type="transmembrane region" description="Helical" evidence="1">
    <location>
        <begin position="99"/>
        <end position="119"/>
    </location>
</feature>
<sequence>MSSTGSKKSSLPEIARFAIPSFLGIFLLMTPLIIDGRQTVLVSILSKKVNSMINGMIPVSLLVLIFITISTITTVLFKLLRPEAIDKNEYWKKIFDVSWFWTSARILGMIIAYMVYFNLGPEIVWSDYTGGLILFDLICGLFTIFLIAGFILPLLTDFGLLEYIGVYLTALMRPLFGLPGRSAIDCIASWVGDGTIGVALTNRQYTEGYYTAKEAAVIGTTFSAVSITFCLVVLENIGMLDYFGQYYLAVTVSGVAAALIVPRIPPLSLKKDEYLHGEKKETGDVIPEGISRNQWGLTLAIEKASNSGHVGTLLKNGAKTVLDLWLGVLPIIMAFGTLALVISESTPLFQWLGMPFMPLLNALNIPEAAAASHTLVVGFADMVVPSLMAQTITSPMTKFIIGAVSVTQLIYMSETGAVILGSDIPVDLKDLFIIFIERTIITLPIVCLFAHIFF</sequence>
<keyword evidence="1" id="KW-1133">Transmembrane helix</keyword>
<dbReference type="EMBL" id="ABTR02000001">
    <property type="protein sequence ID" value="EFC91695.1"/>
    <property type="molecule type" value="Genomic_DNA"/>
</dbReference>
<gene>
    <name evidence="3" type="ORF">Dpep_1671</name>
</gene>
<evidence type="ECO:0000259" key="2">
    <source>
        <dbReference type="Pfam" id="PF07670"/>
    </source>
</evidence>
<feature type="transmembrane region" description="Helical" evidence="1">
    <location>
        <begin position="246"/>
        <end position="264"/>
    </location>
</feature>
<feature type="domain" description="Nucleoside transporter/FeoB GTPase Gate" evidence="2">
    <location>
        <begin position="141"/>
        <end position="238"/>
    </location>
</feature>
<feature type="transmembrane region" description="Helical" evidence="1">
    <location>
        <begin position="215"/>
        <end position="234"/>
    </location>
</feature>
<evidence type="ECO:0000256" key="1">
    <source>
        <dbReference type="SAM" id="Phobius"/>
    </source>
</evidence>
<feature type="transmembrane region" description="Helical" evidence="1">
    <location>
        <begin position="432"/>
        <end position="453"/>
    </location>
</feature>
<comment type="caution">
    <text evidence="3">The sequence shown here is derived from an EMBL/GenBank/DDBJ whole genome shotgun (WGS) entry which is preliminary data.</text>
</comment>
<feature type="transmembrane region" description="Helical" evidence="1">
    <location>
        <begin position="131"/>
        <end position="152"/>
    </location>
</feature>
<dbReference type="OrthoDB" id="1633380at2"/>
<dbReference type="STRING" id="469381.Dpep_1671"/>
<dbReference type="Pfam" id="PF07670">
    <property type="entry name" value="Gate"/>
    <property type="match status" value="1"/>
</dbReference>
<dbReference type="Proteomes" id="UP000006427">
    <property type="component" value="Unassembled WGS sequence"/>
</dbReference>
<evidence type="ECO:0000313" key="4">
    <source>
        <dbReference type="Proteomes" id="UP000006427"/>
    </source>
</evidence>
<feature type="transmembrane region" description="Helical" evidence="1">
    <location>
        <begin position="14"/>
        <end position="34"/>
    </location>
</feature>